<dbReference type="AlphaFoldDB" id="A0A8H4U616"/>
<gene>
    <name evidence="3" type="ORF">FSARC_2694</name>
</gene>
<protein>
    <submittedName>
        <fullName evidence="3">Uncharacterized protein</fullName>
    </submittedName>
</protein>
<dbReference type="Proteomes" id="UP000622797">
    <property type="component" value="Unassembled WGS sequence"/>
</dbReference>
<evidence type="ECO:0000313" key="3">
    <source>
        <dbReference type="EMBL" id="KAF4970229.1"/>
    </source>
</evidence>
<dbReference type="EMBL" id="JABEXW010000132">
    <property type="protein sequence ID" value="KAF4970229.1"/>
    <property type="molecule type" value="Genomic_DNA"/>
</dbReference>
<proteinExistence type="predicted"/>
<feature type="chain" id="PRO_5034127626" evidence="2">
    <location>
        <begin position="21"/>
        <end position="355"/>
    </location>
</feature>
<sequence>MKIASVLLTLGLVYIQSVVAYYEVLGEAGIPSNISTEEWDSYFNKSPDNATGSYIFDGYNISGPYSPTDTVDGWEATIKVANITRNDGSSYPGTSIGIKAPRELPVLTSSQSEKSDWHVCIDFWAPTTLKYGIDDRWSDNGSCSSFFSDECVQAMKRSVDSFLYWKDPLGRCGSVAIMPPQCDENYGDKGIENRTAFKANLTTFDGRTLISGRPDNSTPRGAASSKDESYEDAVRGIWAVMINWGRYNPDGSMLSESDVAGPTLLCLRAGNVNEDEDSENPNAVARLRHVPPARGKNLLEKLAKLIRGTLSIDQLGLDDLFTFLRQQVSQHVMPKGNANRVFELKDCVAAQKWLE</sequence>
<reference evidence="3" key="2">
    <citation type="submission" date="2020-05" db="EMBL/GenBank/DDBJ databases">
        <authorList>
            <person name="Kim H.-S."/>
            <person name="Proctor R.H."/>
            <person name="Brown D.W."/>
        </authorList>
    </citation>
    <scope>NUCLEOTIDE SEQUENCE</scope>
    <source>
        <strain evidence="3">NRRL 20472</strain>
    </source>
</reference>
<accession>A0A8H4U616</accession>
<evidence type="ECO:0000313" key="4">
    <source>
        <dbReference type="Proteomes" id="UP000622797"/>
    </source>
</evidence>
<keyword evidence="4" id="KW-1185">Reference proteome</keyword>
<feature type="signal peptide" evidence="2">
    <location>
        <begin position="1"/>
        <end position="20"/>
    </location>
</feature>
<feature type="region of interest" description="Disordered" evidence="1">
    <location>
        <begin position="208"/>
        <end position="227"/>
    </location>
</feature>
<evidence type="ECO:0000256" key="2">
    <source>
        <dbReference type="SAM" id="SignalP"/>
    </source>
</evidence>
<name>A0A8H4U616_9HYPO</name>
<comment type="caution">
    <text evidence="3">The sequence shown here is derived from an EMBL/GenBank/DDBJ whole genome shotgun (WGS) entry which is preliminary data.</text>
</comment>
<evidence type="ECO:0000256" key="1">
    <source>
        <dbReference type="SAM" id="MobiDB-lite"/>
    </source>
</evidence>
<reference evidence="3" key="1">
    <citation type="journal article" date="2020" name="BMC Genomics">
        <title>Correction to: Identification and distribution of gene clusters required for synthesis of sphingolipid metabolism inhibitors in diverse species of the filamentous fungus Fusarium.</title>
        <authorList>
            <person name="Kim H.S."/>
            <person name="Lohmar J.M."/>
            <person name="Busman M."/>
            <person name="Brown D.W."/>
            <person name="Naumann T.A."/>
            <person name="Divon H.H."/>
            <person name="Lysoe E."/>
            <person name="Uhlig S."/>
            <person name="Proctor R.H."/>
        </authorList>
    </citation>
    <scope>NUCLEOTIDE SEQUENCE</scope>
    <source>
        <strain evidence="3">NRRL 20472</strain>
    </source>
</reference>
<dbReference type="OrthoDB" id="4526039at2759"/>
<organism evidence="3 4">
    <name type="scientific">Fusarium sarcochroum</name>
    <dbReference type="NCBI Taxonomy" id="1208366"/>
    <lineage>
        <taxon>Eukaryota</taxon>
        <taxon>Fungi</taxon>
        <taxon>Dikarya</taxon>
        <taxon>Ascomycota</taxon>
        <taxon>Pezizomycotina</taxon>
        <taxon>Sordariomycetes</taxon>
        <taxon>Hypocreomycetidae</taxon>
        <taxon>Hypocreales</taxon>
        <taxon>Nectriaceae</taxon>
        <taxon>Fusarium</taxon>
        <taxon>Fusarium lateritium species complex</taxon>
    </lineage>
</organism>
<keyword evidence="2" id="KW-0732">Signal</keyword>